<sequence>MGTFKGRFKLSLKNTPSLPKQPVQVFPLGVPLVTWVPPSHCSEAYLSAEPRSARRGRTGPPTQPVAEDRQTSEQQSQALRIQWRHPSERYTSCELRAGSNTSELNVCKYSCFELQSLFSSWPQV</sequence>
<protein>
    <submittedName>
        <fullName evidence="2">Uncharacterized protein</fullName>
    </submittedName>
</protein>
<reference evidence="2" key="1">
    <citation type="submission" date="2023-04" db="EMBL/GenBank/DDBJ databases">
        <authorList>
            <consortium name="ELIXIR-Norway"/>
        </authorList>
    </citation>
    <scope>NUCLEOTIDE SEQUENCE [LARGE SCALE GENOMIC DNA]</scope>
</reference>
<organism evidence="2 3">
    <name type="scientific">Rangifer tarandus platyrhynchus</name>
    <name type="common">Svalbard reindeer</name>
    <dbReference type="NCBI Taxonomy" id="3082113"/>
    <lineage>
        <taxon>Eukaryota</taxon>
        <taxon>Metazoa</taxon>
        <taxon>Chordata</taxon>
        <taxon>Craniata</taxon>
        <taxon>Vertebrata</taxon>
        <taxon>Euteleostomi</taxon>
        <taxon>Mammalia</taxon>
        <taxon>Eutheria</taxon>
        <taxon>Laurasiatheria</taxon>
        <taxon>Artiodactyla</taxon>
        <taxon>Ruminantia</taxon>
        <taxon>Pecora</taxon>
        <taxon>Cervidae</taxon>
        <taxon>Odocoileinae</taxon>
        <taxon>Rangifer</taxon>
    </lineage>
</organism>
<keyword evidence="3" id="KW-1185">Reference proteome</keyword>
<dbReference type="Proteomes" id="UP001176941">
    <property type="component" value="Chromosome 33"/>
</dbReference>
<accession>A0ABN8ZFL1</accession>
<name>A0ABN8ZFL1_RANTA</name>
<gene>
    <name evidence="2" type="ORF">MRATA1EN1_LOCUS21665</name>
</gene>
<feature type="region of interest" description="Disordered" evidence="1">
    <location>
        <begin position="46"/>
        <end position="81"/>
    </location>
</feature>
<proteinExistence type="predicted"/>
<evidence type="ECO:0000313" key="2">
    <source>
        <dbReference type="EMBL" id="CAI9172703.1"/>
    </source>
</evidence>
<dbReference type="EMBL" id="OX459969">
    <property type="protein sequence ID" value="CAI9172703.1"/>
    <property type="molecule type" value="Genomic_DNA"/>
</dbReference>
<evidence type="ECO:0000313" key="3">
    <source>
        <dbReference type="Proteomes" id="UP001176941"/>
    </source>
</evidence>
<evidence type="ECO:0000256" key="1">
    <source>
        <dbReference type="SAM" id="MobiDB-lite"/>
    </source>
</evidence>